<organism evidence="4 5">
    <name type="scientific">Pseudomonas typographi</name>
    <dbReference type="NCBI Taxonomy" id="2715964"/>
    <lineage>
        <taxon>Bacteria</taxon>
        <taxon>Pseudomonadati</taxon>
        <taxon>Pseudomonadota</taxon>
        <taxon>Gammaproteobacteria</taxon>
        <taxon>Pseudomonadales</taxon>
        <taxon>Pseudomonadaceae</taxon>
        <taxon>Pseudomonas</taxon>
    </lineage>
</organism>
<comment type="caution">
    <text evidence="4">The sequence shown here is derived from an EMBL/GenBank/DDBJ whole genome shotgun (WGS) entry which is preliminary data.</text>
</comment>
<dbReference type="EMBL" id="JAAOCA010000002">
    <property type="protein sequence ID" value="MBD1597539.1"/>
    <property type="molecule type" value="Genomic_DNA"/>
</dbReference>
<reference evidence="4 5" key="1">
    <citation type="journal article" date="2020" name="Insects">
        <title>Bacteria Belonging to Pseudomonas typographi sp. nov. from the Bark Beetle Ips typographus Have Genomic Potential to Aid in the Host Ecology.</title>
        <authorList>
            <person name="Peral-Aranega E."/>
            <person name="Saati-Santamaria Z."/>
            <person name="Kolarik M."/>
            <person name="Rivas R."/>
            <person name="Garcia-Fraile P."/>
        </authorList>
    </citation>
    <scope>NUCLEOTIDE SEQUENCE [LARGE SCALE GENOMIC DNA]</scope>
    <source>
        <strain evidence="4 5">CA3A</strain>
    </source>
</reference>
<keyword evidence="1 2" id="KW-0238">DNA-binding</keyword>
<proteinExistence type="predicted"/>
<dbReference type="Gene3D" id="1.10.357.10">
    <property type="entry name" value="Tetracycline Repressor, domain 2"/>
    <property type="match status" value="1"/>
</dbReference>
<evidence type="ECO:0000256" key="1">
    <source>
        <dbReference type="ARBA" id="ARBA00023125"/>
    </source>
</evidence>
<evidence type="ECO:0000256" key="2">
    <source>
        <dbReference type="PROSITE-ProRule" id="PRU00335"/>
    </source>
</evidence>
<evidence type="ECO:0000259" key="3">
    <source>
        <dbReference type="PROSITE" id="PS50977"/>
    </source>
</evidence>
<keyword evidence="5" id="KW-1185">Reference proteome</keyword>
<feature type="domain" description="HTH tetR-type" evidence="3">
    <location>
        <begin position="1"/>
        <end position="37"/>
    </location>
</feature>
<sequence length="164" mass="18394">MRELAAALGIGCGSIYNHIESKEALLYEFFEELYELLYVKAMKLQKRNAGPALLHAIVAMHMQLHESMPWHFQVVESEWRHLSEPLQQQAGRLRQRYESIIASGLGCVPGRQNCASSIVSLLNQSPVWLRGVAPSTSAQVEMVRSIIAVMLGQVSECPCWPCSR</sequence>
<gene>
    <name evidence="4" type="ORF">HAQ05_02270</name>
</gene>
<dbReference type="Proteomes" id="UP000805841">
    <property type="component" value="Unassembled WGS sequence"/>
</dbReference>
<evidence type="ECO:0000313" key="4">
    <source>
        <dbReference type="EMBL" id="MBD1597539.1"/>
    </source>
</evidence>
<dbReference type="InterPro" id="IPR009057">
    <property type="entry name" value="Homeodomain-like_sf"/>
</dbReference>
<dbReference type="PROSITE" id="PS50977">
    <property type="entry name" value="HTH_TETR_2"/>
    <property type="match status" value="1"/>
</dbReference>
<comment type="caution">
    <text evidence="2">Lacks conserved residue(s) required for the propagation of feature annotation.</text>
</comment>
<dbReference type="SUPFAM" id="SSF46689">
    <property type="entry name" value="Homeodomain-like"/>
    <property type="match status" value="1"/>
</dbReference>
<protein>
    <submittedName>
        <fullName evidence="4">TetR/AcrR family transcriptional regulator</fullName>
    </submittedName>
</protein>
<evidence type="ECO:0000313" key="5">
    <source>
        <dbReference type="Proteomes" id="UP000805841"/>
    </source>
</evidence>
<accession>A0ABR7YWJ4</accession>
<dbReference type="InterPro" id="IPR001647">
    <property type="entry name" value="HTH_TetR"/>
</dbReference>
<name>A0ABR7YWJ4_9PSED</name>